<evidence type="ECO:0000313" key="3">
    <source>
        <dbReference type="EMBL" id="MDO6545416.1"/>
    </source>
</evidence>
<evidence type="ECO:0000256" key="2">
    <source>
        <dbReference type="SAM" id="SignalP"/>
    </source>
</evidence>
<dbReference type="Proteomes" id="UP001170624">
    <property type="component" value="Unassembled WGS sequence"/>
</dbReference>
<evidence type="ECO:0000313" key="4">
    <source>
        <dbReference type="Proteomes" id="UP001170624"/>
    </source>
</evidence>
<dbReference type="EMBL" id="JAUOPU010000051">
    <property type="protein sequence ID" value="MDO6545416.1"/>
    <property type="molecule type" value="Genomic_DNA"/>
</dbReference>
<keyword evidence="1" id="KW-0472">Membrane</keyword>
<keyword evidence="2" id="KW-0732">Signal</keyword>
<feature type="chain" id="PRO_5043902896" description="Integral membrane protein" evidence="2">
    <location>
        <begin position="19"/>
        <end position="166"/>
    </location>
</feature>
<keyword evidence="1" id="KW-1133">Transmembrane helix</keyword>
<accession>A0AAW7YB11</accession>
<organism evidence="3 4">
    <name type="scientific">Photobacterium sanguinicancri</name>
    <dbReference type="NCBI Taxonomy" id="875932"/>
    <lineage>
        <taxon>Bacteria</taxon>
        <taxon>Pseudomonadati</taxon>
        <taxon>Pseudomonadota</taxon>
        <taxon>Gammaproteobacteria</taxon>
        <taxon>Vibrionales</taxon>
        <taxon>Vibrionaceae</taxon>
        <taxon>Photobacterium</taxon>
    </lineage>
</organism>
<gene>
    <name evidence="3" type="ORF">Q4568_23025</name>
</gene>
<feature type="transmembrane region" description="Helical" evidence="1">
    <location>
        <begin position="59"/>
        <end position="85"/>
    </location>
</feature>
<keyword evidence="1" id="KW-0812">Transmembrane</keyword>
<feature type="transmembrane region" description="Helical" evidence="1">
    <location>
        <begin position="105"/>
        <end position="121"/>
    </location>
</feature>
<proteinExistence type="predicted"/>
<comment type="caution">
    <text evidence="3">The sequence shown here is derived from an EMBL/GenBank/DDBJ whole genome shotgun (WGS) entry which is preliminary data.</text>
</comment>
<name>A0AAW7YB11_9GAMM</name>
<evidence type="ECO:0008006" key="5">
    <source>
        <dbReference type="Google" id="ProtNLM"/>
    </source>
</evidence>
<feature type="transmembrane region" description="Helical" evidence="1">
    <location>
        <begin position="34"/>
        <end position="52"/>
    </location>
</feature>
<feature type="transmembrane region" description="Helical" evidence="1">
    <location>
        <begin position="141"/>
        <end position="161"/>
    </location>
</feature>
<dbReference type="AlphaFoldDB" id="A0AAW7YB11"/>
<evidence type="ECO:0000256" key="1">
    <source>
        <dbReference type="SAM" id="Phobius"/>
    </source>
</evidence>
<feature type="signal peptide" evidence="2">
    <location>
        <begin position="1"/>
        <end position="18"/>
    </location>
</feature>
<protein>
    <recommendedName>
        <fullName evidence="5">Integral membrane protein</fullName>
    </recommendedName>
</protein>
<reference evidence="3" key="1">
    <citation type="submission" date="2023-07" db="EMBL/GenBank/DDBJ databases">
        <title>Genome content predicts the carbon catabolic preferences of heterotrophic bacteria.</title>
        <authorList>
            <person name="Gralka M."/>
        </authorList>
    </citation>
    <scope>NUCLEOTIDE SEQUENCE</scope>
    <source>
        <strain evidence="3">G2M05</strain>
    </source>
</reference>
<sequence length="166" mass="18495">MKKLIACLLLIISFSAYANMVWPAVYLEARLFSWWAISAGLVIESIFVLKLFNLPAIKAFIATFCANFVSAVAGIILIPLSGIAWEIFPGSIFNELFNMGTFNPITWSATFIIACMINVAIEGGVYQKLFKLPFKYKSKTFFWFLIANAFSVGVALISVFINPLKL</sequence>
<dbReference type="RefSeq" id="WP_303502055.1">
    <property type="nucleotide sequence ID" value="NZ_JAUOPU010000051.1"/>
</dbReference>